<dbReference type="AlphaFoldDB" id="A0A370XCU3"/>
<organism evidence="1 2">
    <name type="scientific">Dyella psychrodurans</name>
    <dbReference type="NCBI Taxonomy" id="1927960"/>
    <lineage>
        <taxon>Bacteria</taxon>
        <taxon>Pseudomonadati</taxon>
        <taxon>Pseudomonadota</taxon>
        <taxon>Gammaproteobacteria</taxon>
        <taxon>Lysobacterales</taxon>
        <taxon>Rhodanobacteraceae</taxon>
        <taxon>Dyella</taxon>
    </lineage>
</organism>
<dbReference type="Proteomes" id="UP000255334">
    <property type="component" value="Unassembled WGS sequence"/>
</dbReference>
<name>A0A370XCU3_9GAMM</name>
<comment type="caution">
    <text evidence="1">The sequence shown here is derived from an EMBL/GenBank/DDBJ whole genome shotgun (WGS) entry which is preliminary data.</text>
</comment>
<evidence type="ECO:0000313" key="2">
    <source>
        <dbReference type="Proteomes" id="UP000255334"/>
    </source>
</evidence>
<proteinExistence type="predicted"/>
<gene>
    <name evidence="1" type="ORF">DWU99_02045</name>
</gene>
<accession>A0A370XCU3</accession>
<protein>
    <submittedName>
        <fullName evidence="1">Uncharacterized protein</fullName>
    </submittedName>
</protein>
<sequence>MDAIRCKAKPIAAAVGYKRINNASRFPDFHGGDADGNYAYCLLGDYQLIQTDTAQSFRVFYVNVKTD</sequence>
<reference evidence="1 2" key="1">
    <citation type="submission" date="2018-07" db="EMBL/GenBank/DDBJ databases">
        <title>Dyella monticola sp. nov. and Dyella psychrodurans sp. nov. isolated from monsoon evergreen broad-leaved forest soil of Dinghu Mountain, China.</title>
        <authorList>
            <person name="Gao Z."/>
            <person name="Qiu L."/>
        </authorList>
    </citation>
    <scope>NUCLEOTIDE SEQUENCE [LARGE SCALE GENOMIC DNA]</scope>
    <source>
        <strain evidence="1 2">4MSK11</strain>
    </source>
</reference>
<keyword evidence="2" id="KW-1185">Reference proteome</keyword>
<evidence type="ECO:0000313" key="1">
    <source>
        <dbReference type="EMBL" id="RDS86077.1"/>
    </source>
</evidence>
<dbReference type="EMBL" id="QRBF01000001">
    <property type="protein sequence ID" value="RDS86077.1"/>
    <property type="molecule type" value="Genomic_DNA"/>
</dbReference>